<dbReference type="AlphaFoldDB" id="A0A1I6M0F2"/>
<evidence type="ECO:0000256" key="1">
    <source>
        <dbReference type="SAM" id="MobiDB-lite"/>
    </source>
</evidence>
<dbReference type="InterPro" id="IPR021322">
    <property type="entry name" value="DUF2924"/>
</dbReference>
<evidence type="ECO:0008006" key="4">
    <source>
        <dbReference type="Google" id="ProtNLM"/>
    </source>
</evidence>
<sequence length="174" mass="19033">MRVTRELVALRERWVELFSVPAPPDMTVALLKLAIGWKEHVDQHGDISPALARDLQVIARTERDRKRGVVHSAAASASAADLPASTRLVPGAKLVKVYQGTTYVVEVGEGSFSWNGESYASLSAVAKAITGTHWNGLLFFGLRTRRVKPRHERAAASSNVRDARTSRAKAVRHA</sequence>
<keyword evidence="3" id="KW-1185">Reference proteome</keyword>
<dbReference type="Pfam" id="PF11149">
    <property type="entry name" value="DUF2924"/>
    <property type="match status" value="1"/>
</dbReference>
<gene>
    <name evidence="2" type="ORF">SAMN05192580_3222</name>
</gene>
<accession>A0A1I6M0F2</accession>
<feature type="region of interest" description="Disordered" evidence="1">
    <location>
        <begin position="151"/>
        <end position="174"/>
    </location>
</feature>
<dbReference type="STRING" id="1166337.SAMN05192580_3222"/>
<reference evidence="2 3" key="1">
    <citation type="submission" date="2016-10" db="EMBL/GenBank/DDBJ databases">
        <authorList>
            <person name="de Groot N.N."/>
        </authorList>
    </citation>
    <scope>NUCLEOTIDE SEQUENCE [LARGE SCALE GENOMIC DNA]</scope>
    <source>
        <strain evidence="2 3">S5-249</strain>
    </source>
</reference>
<protein>
    <recommendedName>
        <fullName evidence="4">DUF2924 domain-containing protein</fullName>
    </recommendedName>
</protein>
<name>A0A1I6M0F2_9SPHN</name>
<organism evidence="2 3">
    <name type="scientific">Sphingomonas jatrophae</name>
    <dbReference type="NCBI Taxonomy" id="1166337"/>
    <lineage>
        <taxon>Bacteria</taxon>
        <taxon>Pseudomonadati</taxon>
        <taxon>Pseudomonadota</taxon>
        <taxon>Alphaproteobacteria</taxon>
        <taxon>Sphingomonadales</taxon>
        <taxon>Sphingomonadaceae</taxon>
        <taxon>Sphingomonas</taxon>
    </lineage>
</organism>
<dbReference type="Proteomes" id="UP000198824">
    <property type="component" value="Unassembled WGS sequence"/>
</dbReference>
<proteinExistence type="predicted"/>
<evidence type="ECO:0000313" key="2">
    <source>
        <dbReference type="EMBL" id="SFS09114.1"/>
    </source>
</evidence>
<evidence type="ECO:0000313" key="3">
    <source>
        <dbReference type="Proteomes" id="UP000198824"/>
    </source>
</evidence>
<dbReference type="RefSeq" id="WP_165611326.1">
    <property type="nucleotide sequence ID" value="NZ_FOZG01000003.1"/>
</dbReference>
<dbReference type="EMBL" id="FOZG01000003">
    <property type="protein sequence ID" value="SFS09114.1"/>
    <property type="molecule type" value="Genomic_DNA"/>
</dbReference>